<dbReference type="AlphaFoldDB" id="A0A835IHG8"/>
<evidence type="ECO:0000313" key="1">
    <source>
        <dbReference type="EMBL" id="KAF9617249.1"/>
    </source>
</evidence>
<dbReference type="OrthoDB" id="1733954at2759"/>
<name>A0A835IHG8_9MAGN</name>
<keyword evidence="2" id="KW-1185">Reference proteome</keyword>
<reference evidence="1 2" key="1">
    <citation type="submission" date="2020-10" db="EMBL/GenBank/DDBJ databases">
        <title>The Coptis chinensis genome and diversification of protoberbering-type alkaloids.</title>
        <authorList>
            <person name="Wang B."/>
            <person name="Shu S."/>
            <person name="Song C."/>
            <person name="Liu Y."/>
        </authorList>
    </citation>
    <scope>NUCLEOTIDE SEQUENCE [LARGE SCALE GENOMIC DNA]</scope>
    <source>
        <strain evidence="1">HL-2020</strain>
        <tissue evidence="1">Leaf</tissue>
    </source>
</reference>
<proteinExistence type="predicted"/>
<dbReference type="EMBL" id="JADFTS010000003">
    <property type="protein sequence ID" value="KAF9617249.1"/>
    <property type="molecule type" value="Genomic_DNA"/>
</dbReference>
<accession>A0A835IHG8</accession>
<evidence type="ECO:0000313" key="2">
    <source>
        <dbReference type="Proteomes" id="UP000631114"/>
    </source>
</evidence>
<protein>
    <submittedName>
        <fullName evidence="1">Uncharacterized protein</fullName>
    </submittedName>
</protein>
<sequence length="62" mass="6566">MGDFHCVKSGSEKRGLRASTDFEAYLSEVLAITEGLHDVQSLGKEAVAIHSAVGSGNNRMST</sequence>
<gene>
    <name evidence="1" type="ORF">IFM89_035193</name>
</gene>
<organism evidence="1 2">
    <name type="scientific">Coptis chinensis</name>
    <dbReference type="NCBI Taxonomy" id="261450"/>
    <lineage>
        <taxon>Eukaryota</taxon>
        <taxon>Viridiplantae</taxon>
        <taxon>Streptophyta</taxon>
        <taxon>Embryophyta</taxon>
        <taxon>Tracheophyta</taxon>
        <taxon>Spermatophyta</taxon>
        <taxon>Magnoliopsida</taxon>
        <taxon>Ranunculales</taxon>
        <taxon>Ranunculaceae</taxon>
        <taxon>Coptidoideae</taxon>
        <taxon>Coptis</taxon>
    </lineage>
</organism>
<comment type="caution">
    <text evidence="1">The sequence shown here is derived from an EMBL/GenBank/DDBJ whole genome shotgun (WGS) entry which is preliminary data.</text>
</comment>
<dbReference type="Proteomes" id="UP000631114">
    <property type="component" value="Unassembled WGS sequence"/>
</dbReference>